<keyword evidence="1" id="KW-1133">Transmembrane helix</keyword>
<organism evidence="2 3">
    <name type="scientific">Pseudazoarcus pumilus</name>
    <dbReference type="NCBI Taxonomy" id="2067960"/>
    <lineage>
        <taxon>Bacteria</taxon>
        <taxon>Pseudomonadati</taxon>
        <taxon>Pseudomonadota</taxon>
        <taxon>Betaproteobacteria</taxon>
        <taxon>Rhodocyclales</taxon>
        <taxon>Zoogloeaceae</taxon>
        <taxon>Pseudazoarcus</taxon>
    </lineage>
</organism>
<keyword evidence="3" id="KW-1185">Reference proteome</keyword>
<dbReference type="NCBIfam" id="TIGR02532">
    <property type="entry name" value="IV_pilin_GFxxxE"/>
    <property type="match status" value="1"/>
</dbReference>
<keyword evidence="1" id="KW-0472">Membrane</keyword>
<accession>A0A2I6S891</accession>
<dbReference type="AlphaFoldDB" id="A0A2I6S891"/>
<dbReference type="Gene3D" id="3.30.700.10">
    <property type="entry name" value="Glycoprotein, Type 4 Pilin"/>
    <property type="match status" value="1"/>
</dbReference>
<protein>
    <submittedName>
        <fullName evidence="2">Pilus assembly protein PilE</fullName>
    </submittedName>
</protein>
<sequence length="139" mass="14984">MTRHPLPRQAGFTLIELMIAVAIVGILLAVAFPSYQQHVAKSYRGKALACVVEHAQFMERFYTSNMTYVGAAPNLGCTTENDLDTRYTLAVNIVDQRNYTVTATPLGQQAKLEARCGTLSLDQSGQRGASGSAGVAGCW</sequence>
<dbReference type="RefSeq" id="WP_102247532.1">
    <property type="nucleotide sequence ID" value="NZ_CP025682.1"/>
</dbReference>
<dbReference type="OrthoDB" id="8589754at2"/>
<name>A0A2I6S891_9RHOO</name>
<proteinExistence type="predicted"/>
<dbReference type="Proteomes" id="UP000242205">
    <property type="component" value="Chromosome"/>
</dbReference>
<dbReference type="InterPro" id="IPR031982">
    <property type="entry name" value="PilE-like"/>
</dbReference>
<evidence type="ECO:0000313" key="2">
    <source>
        <dbReference type="EMBL" id="AUN95484.1"/>
    </source>
</evidence>
<reference evidence="2 3" key="1">
    <citation type="submission" date="2018-01" db="EMBL/GenBank/DDBJ databases">
        <authorList>
            <person name="Fu G.-Y."/>
        </authorList>
    </citation>
    <scope>NUCLEOTIDE SEQUENCE [LARGE SCALE GENOMIC DNA]</scope>
    <source>
        <strain evidence="2 3">SY39</strain>
    </source>
</reference>
<keyword evidence="1" id="KW-0812">Transmembrane</keyword>
<dbReference type="Pfam" id="PF07963">
    <property type="entry name" value="N_methyl"/>
    <property type="match status" value="1"/>
</dbReference>
<evidence type="ECO:0000313" key="3">
    <source>
        <dbReference type="Proteomes" id="UP000242205"/>
    </source>
</evidence>
<evidence type="ECO:0000256" key="1">
    <source>
        <dbReference type="SAM" id="Phobius"/>
    </source>
</evidence>
<dbReference type="GO" id="GO:0043683">
    <property type="term" value="P:type IV pilus assembly"/>
    <property type="evidence" value="ECO:0007669"/>
    <property type="project" value="InterPro"/>
</dbReference>
<dbReference type="SUPFAM" id="SSF54523">
    <property type="entry name" value="Pili subunits"/>
    <property type="match status" value="1"/>
</dbReference>
<dbReference type="Pfam" id="PF16732">
    <property type="entry name" value="ComP_DUS"/>
    <property type="match status" value="1"/>
</dbReference>
<dbReference type="EMBL" id="CP025682">
    <property type="protein sequence ID" value="AUN95484.1"/>
    <property type="molecule type" value="Genomic_DNA"/>
</dbReference>
<dbReference type="InterPro" id="IPR012902">
    <property type="entry name" value="N_methyl_site"/>
</dbReference>
<feature type="transmembrane region" description="Helical" evidence="1">
    <location>
        <begin position="12"/>
        <end position="32"/>
    </location>
</feature>
<dbReference type="InterPro" id="IPR045584">
    <property type="entry name" value="Pilin-like"/>
</dbReference>
<dbReference type="KEGG" id="atw:C0099_11435"/>
<dbReference type="PROSITE" id="PS00409">
    <property type="entry name" value="PROKAR_NTER_METHYL"/>
    <property type="match status" value="1"/>
</dbReference>
<gene>
    <name evidence="2" type="ORF">C0099_11435</name>
</gene>